<feature type="transmembrane region" description="Helical" evidence="2">
    <location>
        <begin position="288"/>
        <end position="305"/>
    </location>
</feature>
<dbReference type="InterPro" id="IPR007621">
    <property type="entry name" value="TPM_dom"/>
</dbReference>
<keyword evidence="2" id="KW-1133">Transmembrane helix</keyword>
<dbReference type="PANTHER" id="PTHR30373:SF2">
    <property type="entry name" value="UPF0603 PROTEIN YGCG"/>
    <property type="match status" value="1"/>
</dbReference>
<evidence type="ECO:0000259" key="3">
    <source>
        <dbReference type="Pfam" id="PF04536"/>
    </source>
</evidence>
<organism evidence="4 5">
    <name type="scientific">Hymenobacter amundsenii</name>
    <dbReference type="NCBI Taxonomy" id="2006685"/>
    <lineage>
        <taxon>Bacteria</taxon>
        <taxon>Pseudomonadati</taxon>
        <taxon>Bacteroidota</taxon>
        <taxon>Cytophagia</taxon>
        <taxon>Cytophagales</taxon>
        <taxon>Hymenobacteraceae</taxon>
        <taxon>Hymenobacter</taxon>
    </lineage>
</organism>
<dbReference type="Gene3D" id="3.10.310.50">
    <property type="match status" value="1"/>
</dbReference>
<feature type="transmembrane region" description="Helical" evidence="2">
    <location>
        <begin position="241"/>
        <end position="260"/>
    </location>
</feature>
<comment type="caution">
    <text evidence="4">The sequence shown here is derived from an EMBL/GenBank/DDBJ whole genome shotgun (WGS) entry which is preliminary data.</text>
</comment>
<evidence type="ECO:0000313" key="4">
    <source>
        <dbReference type="EMBL" id="OWP63825.1"/>
    </source>
</evidence>
<evidence type="ECO:0000256" key="1">
    <source>
        <dbReference type="SAM" id="MobiDB-lite"/>
    </source>
</evidence>
<feature type="domain" description="TPM" evidence="3">
    <location>
        <begin position="6"/>
        <end position="129"/>
    </location>
</feature>
<feature type="transmembrane region" description="Helical" evidence="2">
    <location>
        <begin position="213"/>
        <end position="234"/>
    </location>
</feature>
<feature type="compositionally biased region" description="Gly residues" evidence="1">
    <location>
        <begin position="458"/>
        <end position="469"/>
    </location>
</feature>
<feature type="compositionally biased region" description="Low complexity" evidence="1">
    <location>
        <begin position="436"/>
        <end position="457"/>
    </location>
</feature>
<dbReference type="EMBL" id="NIRR01000008">
    <property type="protein sequence ID" value="OWP63825.1"/>
    <property type="molecule type" value="Genomic_DNA"/>
</dbReference>
<name>A0A246FM50_9BACT</name>
<dbReference type="PANTHER" id="PTHR30373">
    <property type="entry name" value="UPF0603 PROTEIN YGCG"/>
    <property type="match status" value="1"/>
</dbReference>
<gene>
    <name evidence="4" type="ORF">CDA63_07000</name>
</gene>
<protein>
    <recommendedName>
        <fullName evidence="3">TPM domain-containing protein</fullName>
    </recommendedName>
</protein>
<sequence>MGETYVSDPDHLLSPTTLRDLNDTLRALDQRGRAHIDVAMVRSIGDETSKAAATALFRRWKIGGANQDNGLLILLVLDQHRIEFETGYGLEADLPDILCYRIQQRYMVPALRTQHYDEAVRAGVAATIRQLRTGSLAATALTDSLLSAQSFGPAGEEGADDLSAGYDQNSKAAAAPEPASSWTTVEAFTVWVSILLSVVLAVILAFVKAAGNYRWWLLVGSVGVLGLSALSLFAGWPASPWIVVGFNYGWLALYVHGYLWRVNRQVAAEAALVSRHAQYGFLRQTHHGLGFLQYLFPLGLALYWPRYRRRLRQLREMPYACPTCATPMHKLDEQADDAFLQPGQVVEERIDSVDYDVWQCAQCQHTLTFPYLNPATDAQPCPQCHHHTAQPRPNRVMHHATTSQDGWGWQVHACAFCGHEDLERYTIARISDSDDSGSSSGSSSSSDSDSSWSSSDGGDSGGGGAGSSW</sequence>
<keyword evidence="2" id="KW-0812">Transmembrane</keyword>
<dbReference type="Proteomes" id="UP000197277">
    <property type="component" value="Unassembled WGS sequence"/>
</dbReference>
<keyword evidence="2" id="KW-0472">Membrane</keyword>
<feature type="transmembrane region" description="Helical" evidence="2">
    <location>
        <begin position="188"/>
        <end position="207"/>
    </location>
</feature>
<reference evidence="4 5" key="1">
    <citation type="submission" date="2017-06" db="EMBL/GenBank/DDBJ databases">
        <title>Hymenobacter amundsenii sp. nov. isolated from regoliths in Antarctica.</title>
        <authorList>
            <person name="Sedlacek I."/>
            <person name="Kralova S."/>
            <person name="Pantucek R."/>
            <person name="Svec P."/>
            <person name="Holochova P."/>
            <person name="Stankova E."/>
            <person name="Vrbovska V."/>
            <person name="Busse H.-J."/>
        </authorList>
    </citation>
    <scope>NUCLEOTIDE SEQUENCE [LARGE SCALE GENOMIC DNA]</scope>
    <source>
        <strain evidence="4 5">CCM 8682</strain>
    </source>
</reference>
<accession>A0A246FM50</accession>
<dbReference type="AlphaFoldDB" id="A0A246FM50"/>
<proteinExistence type="predicted"/>
<feature type="region of interest" description="Disordered" evidence="1">
    <location>
        <begin position="430"/>
        <end position="469"/>
    </location>
</feature>
<dbReference type="OrthoDB" id="9810918at2"/>
<evidence type="ECO:0000313" key="5">
    <source>
        <dbReference type="Proteomes" id="UP000197277"/>
    </source>
</evidence>
<evidence type="ECO:0000256" key="2">
    <source>
        <dbReference type="SAM" id="Phobius"/>
    </source>
</evidence>
<dbReference type="Pfam" id="PF04536">
    <property type="entry name" value="TPM_phosphatase"/>
    <property type="match status" value="1"/>
</dbReference>
<keyword evidence="5" id="KW-1185">Reference proteome</keyword>